<dbReference type="EMBL" id="UINC01164503">
    <property type="protein sequence ID" value="SVD65389.1"/>
    <property type="molecule type" value="Genomic_DNA"/>
</dbReference>
<dbReference type="AlphaFoldDB" id="A0A382X3G9"/>
<protein>
    <submittedName>
        <fullName evidence="1">Uncharacterized protein</fullName>
    </submittedName>
</protein>
<proteinExistence type="predicted"/>
<name>A0A382X3G9_9ZZZZ</name>
<gene>
    <name evidence="1" type="ORF">METZ01_LOCUS418243</name>
</gene>
<evidence type="ECO:0000313" key="1">
    <source>
        <dbReference type="EMBL" id="SVD65389.1"/>
    </source>
</evidence>
<organism evidence="1">
    <name type="scientific">marine metagenome</name>
    <dbReference type="NCBI Taxonomy" id="408172"/>
    <lineage>
        <taxon>unclassified sequences</taxon>
        <taxon>metagenomes</taxon>
        <taxon>ecological metagenomes</taxon>
    </lineage>
</organism>
<accession>A0A382X3G9</accession>
<sequence length="261" mass="26323">MSILQVDNLSGLSGTDITIEIGKAITGAASQFKITGGTAGQVIQTDGSGGLSFTTAGGLPAQASQSGKFLTTDGSAASWANALPTQTGQAGEFLQTDGTTATWEAVDALPSQTGQAGEYLKTDGTTATWEPVTSGTTIPAQSTHSGKYLTTDGTSLSWSTVDALPAQTSHTGKFLTTDGTYPSWAVVDALPSQTGNSGKYLVTDGTDATWEALALSGAAYDTESTSTGYFDVPVGTTAQRPGTVDGGGLTITAPSVGALRF</sequence>
<feature type="non-terminal residue" evidence="1">
    <location>
        <position position="261"/>
    </location>
</feature>
<reference evidence="1" key="1">
    <citation type="submission" date="2018-05" db="EMBL/GenBank/DDBJ databases">
        <authorList>
            <person name="Lanie J.A."/>
            <person name="Ng W.-L."/>
            <person name="Kazmierczak K.M."/>
            <person name="Andrzejewski T.M."/>
            <person name="Davidsen T.M."/>
            <person name="Wayne K.J."/>
            <person name="Tettelin H."/>
            <person name="Glass J.I."/>
            <person name="Rusch D."/>
            <person name="Podicherti R."/>
            <person name="Tsui H.-C.T."/>
            <person name="Winkler M.E."/>
        </authorList>
    </citation>
    <scope>NUCLEOTIDE SEQUENCE</scope>
</reference>